<dbReference type="Pfam" id="PF07690">
    <property type="entry name" value="MFS_1"/>
    <property type="match status" value="1"/>
</dbReference>
<feature type="transmembrane region" description="Helical" evidence="7">
    <location>
        <begin position="118"/>
        <end position="137"/>
    </location>
</feature>
<feature type="transmembrane region" description="Helical" evidence="7">
    <location>
        <begin position="428"/>
        <end position="449"/>
    </location>
</feature>
<feature type="transmembrane region" description="Helical" evidence="7">
    <location>
        <begin position="515"/>
        <end position="541"/>
    </location>
</feature>
<evidence type="ECO:0000313" key="9">
    <source>
        <dbReference type="Proteomes" id="UP000269276"/>
    </source>
</evidence>
<feature type="transmembrane region" description="Helical" evidence="7">
    <location>
        <begin position="208"/>
        <end position="231"/>
    </location>
</feature>
<feature type="compositionally biased region" description="Low complexity" evidence="6">
    <location>
        <begin position="19"/>
        <end position="29"/>
    </location>
</feature>
<organism evidence="8 9">
    <name type="scientific">Hortaea werneckii</name>
    <name type="common">Black yeast</name>
    <name type="synonym">Cladosporium werneckii</name>
    <dbReference type="NCBI Taxonomy" id="91943"/>
    <lineage>
        <taxon>Eukaryota</taxon>
        <taxon>Fungi</taxon>
        <taxon>Dikarya</taxon>
        <taxon>Ascomycota</taxon>
        <taxon>Pezizomycotina</taxon>
        <taxon>Dothideomycetes</taxon>
        <taxon>Dothideomycetidae</taxon>
        <taxon>Mycosphaerellales</taxon>
        <taxon>Teratosphaeriaceae</taxon>
        <taxon>Hortaea</taxon>
    </lineage>
</organism>
<evidence type="ECO:0000256" key="3">
    <source>
        <dbReference type="ARBA" id="ARBA00022692"/>
    </source>
</evidence>
<feature type="transmembrane region" description="Helical" evidence="7">
    <location>
        <begin position="455"/>
        <end position="477"/>
    </location>
</feature>
<dbReference type="InterPro" id="IPR036259">
    <property type="entry name" value="MFS_trans_sf"/>
</dbReference>
<keyword evidence="2" id="KW-0813">Transport</keyword>
<dbReference type="Proteomes" id="UP000269276">
    <property type="component" value="Unassembled WGS sequence"/>
</dbReference>
<dbReference type="InterPro" id="IPR011701">
    <property type="entry name" value="MFS"/>
</dbReference>
<evidence type="ECO:0000256" key="1">
    <source>
        <dbReference type="ARBA" id="ARBA00004141"/>
    </source>
</evidence>
<feature type="compositionally biased region" description="Acidic residues" evidence="6">
    <location>
        <begin position="37"/>
        <end position="51"/>
    </location>
</feature>
<feature type="transmembrane region" description="Helical" evidence="7">
    <location>
        <begin position="360"/>
        <end position="385"/>
    </location>
</feature>
<feature type="transmembrane region" description="Helical" evidence="7">
    <location>
        <begin position="183"/>
        <end position="202"/>
    </location>
</feature>
<accession>A0A3M7DXD3</accession>
<keyword evidence="3 7" id="KW-0812">Transmembrane</keyword>
<evidence type="ECO:0000256" key="4">
    <source>
        <dbReference type="ARBA" id="ARBA00022989"/>
    </source>
</evidence>
<evidence type="ECO:0000256" key="7">
    <source>
        <dbReference type="SAM" id="Phobius"/>
    </source>
</evidence>
<feature type="transmembrane region" description="Helical" evidence="7">
    <location>
        <begin position="397"/>
        <end position="416"/>
    </location>
</feature>
<dbReference type="GO" id="GO:0016020">
    <property type="term" value="C:membrane"/>
    <property type="evidence" value="ECO:0007669"/>
    <property type="project" value="UniProtKB-SubCell"/>
</dbReference>
<comment type="caution">
    <text evidence="8">The sequence shown here is derived from an EMBL/GenBank/DDBJ whole genome shotgun (WGS) entry which is preliminary data.</text>
</comment>
<keyword evidence="4 7" id="KW-1133">Transmembrane helix</keyword>
<dbReference type="OrthoDB" id="2985014at2759"/>
<feature type="compositionally biased region" description="Basic and acidic residues" evidence="6">
    <location>
        <begin position="52"/>
        <end position="61"/>
    </location>
</feature>
<dbReference type="SUPFAM" id="SSF103473">
    <property type="entry name" value="MFS general substrate transporter"/>
    <property type="match status" value="1"/>
</dbReference>
<evidence type="ECO:0000256" key="6">
    <source>
        <dbReference type="SAM" id="MobiDB-lite"/>
    </source>
</evidence>
<name>A0A3M7DXD3_HORWE</name>
<comment type="subcellular location">
    <subcellularLocation>
        <location evidence="1">Membrane</location>
        <topology evidence="1">Multi-pass membrane protein</topology>
    </subcellularLocation>
</comment>
<keyword evidence="5 7" id="KW-0472">Membrane</keyword>
<evidence type="ECO:0000256" key="5">
    <source>
        <dbReference type="ARBA" id="ARBA00023136"/>
    </source>
</evidence>
<dbReference type="Gene3D" id="1.20.1250.20">
    <property type="entry name" value="MFS general substrate transporter like domains"/>
    <property type="match status" value="1"/>
</dbReference>
<protein>
    <recommendedName>
        <fullName evidence="10">Major facilitator superfamily (MFS) profile domain-containing protein</fullName>
    </recommendedName>
</protein>
<feature type="transmembrane region" description="Helical" evidence="7">
    <location>
        <begin position="489"/>
        <end position="509"/>
    </location>
</feature>
<evidence type="ECO:0000313" key="8">
    <source>
        <dbReference type="EMBL" id="RMY69019.1"/>
    </source>
</evidence>
<dbReference type="GO" id="GO:0022857">
    <property type="term" value="F:transmembrane transporter activity"/>
    <property type="evidence" value="ECO:0007669"/>
    <property type="project" value="InterPro"/>
</dbReference>
<gene>
    <name evidence="8" type="ORF">D0863_06744</name>
</gene>
<feature type="region of interest" description="Disordered" evidence="6">
    <location>
        <begin position="1"/>
        <end position="91"/>
    </location>
</feature>
<feature type="transmembrane region" description="Helical" evidence="7">
    <location>
        <begin position="238"/>
        <end position="263"/>
    </location>
</feature>
<dbReference type="EMBL" id="QWIP01000215">
    <property type="protein sequence ID" value="RMY69019.1"/>
    <property type="molecule type" value="Genomic_DNA"/>
</dbReference>
<proteinExistence type="predicted"/>
<feature type="compositionally biased region" description="Acidic residues" evidence="6">
    <location>
        <begin position="72"/>
        <end position="86"/>
    </location>
</feature>
<sequence length="580" mass="63894">MVSSSYKPVVDQDDDRPDSSGSSSDHVGSNRYTPEGGSDDDELEDLEESEGYELKRLDKSGSKRGSTAGDTTGDDDHDDAEDEDEVPATRRRTASVASFELYTPDEEHRVRRKLDTHLVLFVAMLYMMSFLDRSNIGNAKIAGLVEDLKLDDDQYEWLLTAFYIAYILFEWMTLCYKIFPPHIYISCCVMAWGVLASLQSITSSFGGLLVLRTLLGIGEAAFVGIPFYLSFFFRKDELAFRIGLFISAAPLATSFASSLAWGIVSLGGKTGIASWRLLFLLEGFPACLVAVWAWWWLPDNPASARWLRDRDRKVAILRMRKEDDGLEPSEKASAAQADLPRHKQKFNWRLVLNTLKDPKAYLTAGMFFCCNVAFSSMPVFLPTIVSNMGFSQRASQGLSAPPFLFAFFVVLVTAFLSDRIKSRSIPMIFHATLAMLGYIVLAIAGAAHLGHTLRYLAVFPICAGFFSAVTIVITWTVNNQPSDEGKGTGLAMLNIIGQMGPLVGTRLYPDAEAPYYVKGMAVCAVSMAMVAGLALALRLVLKAQNAKSSREWDVHEPEAEGEALVGSNSKSSGGPFMYLT</sequence>
<dbReference type="PANTHER" id="PTHR43791">
    <property type="entry name" value="PERMEASE-RELATED"/>
    <property type="match status" value="1"/>
</dbReference>
<dbReference type="FunFam" id="1.20.1250.20:FF:000018">
    <property type="entry name" value="MFS transporter permease"/>
    <property type="match status" value="1"/>
</dbReference>
<dbReference type="VEuPathDB" id="FungiDB:BTJ68_09510"/>
<evidence type="ECO:0000256" key="2">
    <source>
        <dbReference type="ARBA" id="ARBA00022448"/>
    </source>
</evidence>
<dbReference type="AlphaFoldDB" id="A0A3M7DXD3"/>
<dbReference type="FunFam" id="1.20.1250.20:FF:000013">
    <property type="entry name" value="MFS general substrate transporter"/>
    <property type="match status" value="1"/>
</dbReference>
<feature type="transmembrane region" description="Helical" evidence="7">
    <location>
        <begin position="157"/>
        <end position="176"/>
    </location>
</feature>
<dbReference type="PANTHER" id="PTHR43791:SF27">
    <property type="entry name" value="TRANSPORTER, PUTATIVE (AFU_ORTHOLOGUE AFUA_2G15730)-RELATED"/>
    <property type="match status" value="1"/>
</dbReference>
<feature type="transmembrane region" description="Helical" evidence="7">
    <location>
        <begin position="275"/>
        <end position="297"/>
    </location>
</feature>
<reference evidence="8 9" key="1">
    <citation type="journal article" date="2018" name="BMC Genomics">
        <title>Genomic evidence for intraspecific hybridization in a clonal and extremely halotolerant yeast.</title>
        <authorList>
            <person name="Gostincar C."/>
            <person name="Stajich J.E."/>
            <person name="Zupancic J."/>
            <person name="Zalar P."/>
            <person name="Gunde-Cimerman N."/>
        </authorList>
    </citation>
    <scope>NUCLEOTIDE SEQUENCE [LARGE SCALE GENOMIC DNA]</scope>
    <source>
        <strain evidence="8 9">EXF-2682</strain>
    </source>
</reference>
<evidence type="ECO:0008006" key="10">
    <source>
        <dbReference type="Google" id="ProtNLM"/>
    </source>
</evidence>